<organism evidence="9">
    <name type="scientific">Odontella aurita</name>
    <dbReference type="NCBI Taxonomy" id="265563"/>
    <lineage>
        <taxon>Eukaryota</taxon>
        <taxon>Sar</taxon>
        <taxon>Stramenopiles</taxon>
        <taxon>Ochrophyta</taxon>
        <taxon>Bacillariophyta</taxon>
        <taxon>Mediophyceae</taxon>
        <taxon>Biddulphiophycidae</taxon>
        <taxon>Eupodiscales</taxon>
        <taxon>Odontellaceae</taxon>
        <taxon>Odontella</taxon>
    </lineage>
</organism>
<evidence type="ECO:0000313" key="9">
    <source>
        <dbReference type="EMBL" id="CAE2284277.1"/>
    </source>
</evidence>
<keyword evidence="5 7" id="KW-0560">Oxidoreductase</keyword>
<dbReference type="InterPro" id="IPR017905">
    <property type="entry name" value="ERV/ALR_sulphydryl_oxidase"/>
</dbReference>
<evidence type="ECO:0000256" key="2">
    <source>
        <dbReference type="ARBA" id="ARBA00022630"/>
    </source>
</evidence>
<proteinExistence type="predicted"/>
<dbReference type="GO" id="GO:0000139">
    <property type="term" value="C:Golgi membrane"/>
    <property type="evidence" value="ECO:0007669"/>
    <property type="project" value="TreeGrafter"/>
</dbReference>
<evidence type="ECO:0000256" key="4">
    <source>
        <dbReference type="ARBA" id="ARBA00022827"/>
    </source>
</evidence>
<dbReference type="SUPFAM" id="SSF69000">
    <property type="entry name" value="FAD-dependent thiol oxidase"/>
    <property type="match status" value="1"/>
</dbReference>
<keyword evidence="2 7" id="KW-0285">Flavoprotein</keyword>
<sequence length="442" mass="50441">MKAGTDIHVSKYKAMPVADRLKLRDDKMKENDELMKKRADIAKKFKEMRDKKAAEAHAELSKKRSRFFSRDKPKKPELVAPVVHPPGSKPKTNLPKKVLSNVPVVKRVFKPTPEEELYGDAAASFVAGIKMGLFNTDKPLEGRRKEALLDWLELLSVSLPPELGVHEVVDALRSHVDFISQGQDKLNKILEEHPLSNNFWSESCSKGRKGQGFSCGFWKLLHIMSVGLSEQRGGIELCFGVDPDDEPRVFSTLEASEVVREYMAQFFGCETCRNNFMSKFDDCSFNRCSRLEGGDPDELTIEDWREFPLWIWEFHNDVSVRVASVKNKMQKKTKSNHMVQQWPKMEDCFLCHQEDGDWDMEEVYEFLEKTYWSGTDVDTPAKALAQYERSLITTRGSRSSLQFYSGVGLLLLLAYTVKRRKVIVTGMRKHFDTTPGGGGKKA</sequence>
<dbReference type="EC" id="1.8.3.2" evidence="7"/>
<dbReference type="Gene3D" id="1.20.120.310">
    <property type="entry name" value="ERV/ALR sulfhydryl oxidase domain"/>
    <property type="match status" value="1"/>
</dbReference>
<dbReference type="Pfam" id="PF04777">
    <property type="entry name" value="Evr1_Alr"/>
    <property type="match status" value="1"/>
</dbReference>
<reference evidence="9" key="1">
    <citation type="submission" date="2021-01" db="EMBL/GenBank/DDBJ databases">
        <authorList>
            <person name="Corre E."/>
            <person name="Pelletier E."/>
            <person name="Niang G."/>
            <person name="Scheremetjew M."/>
            <person name="Finn R."/>
            <person name="Kale V."/>
            <person name="Holt S."/>
            <person name="Cochrane G."/>
            <person name="Meng A."/>
            <person name="Brown T."/>
            <person name="Cohen L."/>
        </authorList>
    </citation>
    <scope>NUCLEOTIDE SEQUENCE</scope>
    <source>
        <strain evidence="9">Isolate 1302-5</strain>
    </source>
</reference>
<dbReference type="EMBL" id="HBKQ01057738">
    <property type="protein sequence ID" value="CAE2284277.1"/>
    <property type="molecule type" value="Transcribed_RNA"/>
</dbReference>
<feature type="domain" description="ERV/ALR sulfhydryl oxidase" evidence="8">
    <location>
        <begin position="205"/>
        <end position="342"/>
    </location>
</feature>
<dbReference type="InterPro" id="IPR039798">
    <property type="entry name" value="Sulfhydryl_oxidase"/>
</dbReference>
<keyword evidence="3" id="KW-0732">Signal</keyword>
<evidence type="ECO:0000256" key="3">
    <source>
        <dbReference type="ARBA" id="ARBA00022729"/>
    </source>
</evidence>
<evidence type="ECO:0000256" key="7">
    <source>
        <dbReference type="RuleBase" id="RU371123"/>
    </source>
</evidence>
<evidence type="ECO:0000259" key="8">
    <source>
        <dbReference type="PROSITE" id="PS51324"/>
    </source>
</evidence>
<dbReference type="AlphaFoldDB" id="A0A7S4NFG6"/>
<dbReference type="GO" id="GO:0005615">
    <property type="term" value="C:extracellular space"/>
    <property type="evidence" value="ECO:0007669"/>
    <property type="project" value="TreeGrafter"/>
</dbReference>
<keyword evidence="6" id="KW-1015">Disulfide bond</keyword>
<dbReference type="GO" id="GO:0016971">
    <property type="term" value="F:flavin-dependent sulfhydryl oxidase activity"/>
    <property type="evidence" value="ECO:0007669"/>
    <property type="project" value="InterPro"/>
</dbReference>
<dbReference type="PANTHER" id="PTHR22897:SF8">
    <property type="entry name" value="SULFHYDRYL OXIDASE"/>
    <property type="match status" value="1"/>
</dbReference>
<gene>
    <name evidence="9" type="ORF">OAUR00152_LOCUS39440</name>
</gene>
<dbReference type="GO" id="GO:0003756">
    <property type="term" value="F:protein disulfide isomerase activity"/>
    <property type="evidence" value="ECO:0007669"/>
    <property type="project" value="TreeGrafter"/>
</dbReference>
<comment type="cofactor">
    <cofactor evidence="1 7">
        <name>FAD</name>
        <dbReference type="ChEBI" id="CHEBI:57692"/>
    </cofactor>
</comment>
<dbReference type="PANTHER" id="PTHR22897">
    <property type="entry name" value="QUIESCIN Q6-RELATED SULFHYDRYL OXIDASE"/>
    <property type="match status" value="1"/>
</dbReference>
<comment type="catalytic activity">
    <reaction evidence="7">
        <text>2 R'C(R)SH + O2 = R'C(R)S-S(R)CR' + H2O2</text>
        <dbReference type="Rhea" id="RHEA:17357"/>
        <dbReference type="ChEBI" id="CHEBI:15379"/>
        <dbReference type="ChEBI" id="CHEBI:16240"/>
        <dbReference type="ChEBI" id="CHEBI:16520"/>
        <dbReference type="ChEBI" id="CHEBI:17412"/>
        <dbReference type="EC" id="1.8.3.2"/>
    </reaction>
</comment>
<keyword evidence="4 7" id="KW-0274">FAD</keyword>
<name>A0A7S4NFG6_9STRA</name>
<evidence type="ECO:0000256" key="5">
    <source>
        <dbReference type="ARBA" id="ARBA00023002"/>
    </source>
</evidence>
<evidence type="ECO:0000256" key="6">
    <source>
        <dbReference type="ARBA" id="ARBA00023157"/>
    </source>
</evidence>
<dbReference type="InterPro" id="IPR036774">
    <property type="entry name" value="ERV/ALR_sulphydryl_oxid_sf"/>
</dbReference>
<dbReference type="GO" id="GO:0006457">
    <property type="term" value="P:protein folding"/>
    <property type="evidence" value="ECO:0007669"/>
    <property type="project" value="TreeGrafter"/>
</dbReference>
<accession>A0A7S4NFG6</accession>
<protein>
    <recommendedName>
        <fullName evidence="7">Sulfhydryl oxidase</fullName>
        <ecNumber evidence="7">1.8.3.2</ecNumber>
    </recommendedName>
</protein>
<evidence type="ECO:0000256" key="1">
    <source>
        <dbReference type="ARBA" id="ARBA00001974"/>
    </source>
</evidence>
<dbReference type="PROSITE" id="PS51324">
    <property type="entry name" value="ERV_ALR"/>
    <property type="match status" value="1"/>
</dbReference>